<keyword evidence="9" id="KW-1185">Reference proteome</keyword>
<evidence type="ECO:0000313" key="8">
    <source>
        <dbReference type="EMBL" id="KAK5099528.1"/>
    </source>
</evidence>
<keyword evidence="5 7" id="KW-0472">Membrane</keyword>
<feature type="transmembrane region" description="Helical" evidence="7">
    <location>
        <begin position="125"/>
        <end position="144"/>
    </location>
</feature>
<evidence type="ECO:0000256" key="2">
    <source>
        <dbReference type="ARBA" id="ARBA00022448"/>
    </source>
</evidence>
<accession>A0ABR0KMJ5</accession>
<evidence type="ECO:0000256" key="6">
    <source>
        <dbReference type="SAM" id="MobiDB-lite"/>
    </source>
</evidence>
<sequence>MEKDQVAHMEKVPSEGSDSEQAQKEQITTLNPAFVEDKKRSSRLRRKVDLRFLPLCAFVYLLNYLDRGNIGAARIMNKETGDDILQVTNTTSQGYAVAISVFSVAYAVFEVPSNLIMKRYVRPSLWLSILLFGWGAVTVGFTGVQTYPQIVGLRFLIGVFEAGFYPGIIYFITMWFPVEERSLRIALVGSSASAAGAFNGAIAYGVGHLNGSAGLEGFRWLFLVEGIVTLMCVPLVLWFVPDYPARAKWLSEDDKQYIQDRIAVRGGGYTKAHTSRKEILTTIFHPRMVAHYFAYLCDMIPLGSMTFFAPTIVNGLGYDSLQANLMTVPPWIFGYCVCLLLAWSADTHNARGWHVAASSTVGFIGWLVQAVLPADAYKARYAMLFLCAAGAFPSANPLSGWVTCNVPSIPAMAIAVAMNNSCAGVGSMISQWVWLPEEALTGYTTGNAVCAACSAGAALTAIGLRLWYGHLNRIGARDARGQQRVWLL</sequence>
<keyword evidence="2" id="KW-0813">Transport</keyword>
<evidence type="ECO:0000256" key="3">
    <source>
        <dbReference type="ARBA" id="ARBA00022692"/>
    </source>
</evidence>
<proteinExistence type="predicted"/>
<feature type="compositionally biased region" description="Basic and acidic residues" evidence="6">
    <location>
        <begin position="1"/>
        <end position="13"/>
    </location>
</feature>
<feature type="transmembrane region" description="Helical" evidence="7">
    <location>
        <begin position="185"/>
        <end position="206"/>
    </location>
</feature>
<gene>
    <name evidence="8" type="ORF">LTR24_001426</name>
</gene>
<dbReference type="Gene3D" id="1.20.1250.20">
    <property type="entry name" value="MFS general substrate transporter like domains"/>
    <property type="match status" value="1"/>
</dbReference>
<evidence type="ECO:0000313" key="9">
    <source>
        <dbReference type="Proteomes" id="UP001345013"/>
    </source>
</evidence>
<keyword evidence="4 7" id="KW-1133">Transmembrane helix</keyword>
<dbReference type="SUPFAM" id="SSF103473">
    <property type="entry name" value="MFS general substrate transporter"/>
    <property type="match status" value="1"/>
</dbReference>
<evidence type="ECO:0008006" key="10">
    <source>
        <dbReference type="Google" id="ProtNLM"/>
    </source>
</evidence>
<feature type="transmembrane region" description="Helical" evidence="7">
    <location>
        <begin position="150"/>
        <end position="173"/>
    </location>
</feature>
<evidence type="ECO:0000256" key="7">
    <source>
        <dbReference type="SAM" id="Phobius"/>
    </source>
</evidence>
<protein>
    <recommendedName>
        <fullName evidence="10">Major facilitator superfamily (MFS) profile domain-containing protein</fullName>
    </recommendedName>
</protein>
<feature type="transmembrane region" description="Helical" evidence="7">
    <location>
        <begin position="292"/>
        <end position="313"/>
    </location>
</feature>
<feature type="transmembrane region" description="Helical" evidence="7">
    <location>
        <begin position="380"/>
        <end position="399"/>
    </location>
</feature>
<comment type="caution">
    <text evidence="8">The sequence shown here is derived from an EMBL/GenBank/DDBJ whole genome shotgun (WGS) entry which is preliminary data.</text>
</comment>
<keyword evidence="3 7" id="KW-0812">Transmembrane</keyword>
<feature type="region of interest" description="Disordered" evidence="6">
    <location>
        <begin position="1"/>
        <end position="25"/>
    </location>
</feature>
<feature type="transmembrane region" description="Helical" evidence="7">
    <location>
        <begin position="325"/>
        <end position="343"/>
    </location>
</feature>
<name>A0ABR0KMJ5_9EURO</name>
<evidence type="ECO:0000256" key="1">
    <source>
        <dbReference type="ARBA" id="ARBA00004141"/>
    </source>
</evidence>
<feature type="transmembrane region" description="Helical" evidence="7">
    <location>
        <begin position="411"/>
        <end position="434"/>
    </location>
</feature>
<organism evidence="8 9">
    <name type="scientific">Lithohypha guttulata</name>
    <dbReference type="NCBI Taxonomy" id="1690604"/>
    <lineage>
        <taxon>Eukaryota</taxon>
        <taxon>Fungi</taxon>
        <taxon>Dikarya</taxon>
        <taxon>Ascomycota</taxon>
        <taxon>Pezizomycotina</taxon>
        <taxon>Eurotiomycetes</taxon>
        <taxon>Chaetothyriomycetidae</taxon>
        <taxon>Chaetothyriales</taxon>
        <taxon>Trichomeriaceae</taxon>
        <taxon>Lithohypha</taxon>
    </lineage>
</organism>
<dbReference type="PANTHER" id="PTHR43791">
    <property type="entry name" value="PERMEASE-RELATED"/>
    <property type="match status" value="1"/>
</dbReference>
<evidence type="ECO:0000256" key="5">
    <source>
        <dbReference type="ARBA" id="ARBA00023136"/>
    </source>
</evidence>
<feature type="transmembrane region" description="Helical" evidence="7">
    <location>
        <begin position="446"/>
        <end position="468"/>
    </location>
</feature>
<feature type="transmembrane region" description="Helical" evidence="7">
    <location>
        <begin position="355"/>
        <end position="374"/>
    </location>
</feature>
<comment type="subcellular location">
    <subcellularLocation>
        <location evidence="1">Membrane</location>
        <topology evidence="1">Multi-pass membrane protein</topology>
    </subcellularLocation>
</comment>
<evidence type="ECO:0000256" key="4">
    <source>
        <dbReference type="ARBA" id="ARBA00022989"/>
    </source>
</evidence>
<feature type="transmembrane region" description="Helical" evidence="7">
    <location>
        <begin position="48"/>
        <end position="65"/>
    </location>
</feature>
<feature type="transmembrane region" description="Helical" evidence="7">
    <location>
        <begin position="218"/>
        <end position="240"/>
    </location>
</feature>
<dbReference type="InterPro" id="IPR036259">
    <property type="entry name" value="MFS_trans_sf"/>
</dbReference>
<feature type="transmembrane region" description="Helical" evidence="7">
    <location>
        <begin position="95"/>
        <end position="113"/>
    </location>
</feature>
<dbReference type="Pfam" id="PF07690">
    <property type="entry name" value="MFS_1"/>
    <property type="match status" value="1"/>
</dbReference>
<dbReference type="PANTHER" id="PTHR43791:SF49">
    <property type="entry name" value="TRANSPORTER, PUTATIVE (AFU_ORTHOLOGUE AFUA_4G04250)-RELATED"/>
    <property type="match status" value="1"/>
</dbReference>
<dbReference type="EMBL" id="JAVRRG010000010">
    <property type="protein sequence ID" value="KAK5099528.1"/>
    <property type="molecule type" value="Genomic_DNA"/>
</dbReference>
<dbReference type="Proteomes" id="UP001345013">
    <property type="component" value="Unassembled WGS sequence"/>
</dbReference>
<dbReference type="InterPro" id="IPR011701">
    <property type="entry name" value="MFS"/>
</dbReference>
<reference evidence="8 9" key="1">
    <citation type="submission" date="2023-08" db="EMBL/GenBank/DDBJ databases">
        <title>Black Yeasts Isolated from many extreme environments.</title>
        <authorList>
            <person name="Coleine C."/>
            <person name="Stajich J.E."/>
            <person name="Selbmann L."/>
        </authorList>
    </citation>
    <scope>NUCLEOTIDE SEQUENCE [LARGE SCALE GENOMIC DNA]</scope>
    <source>
        <strain evidence="8 9">CCFEE 5885</strain>
    </source>
</reference>